<keyword evidence="3" id="KW-1185">Reference proteome</keyword>
<dbReference type="EMBL" id="OU503040">
    <property type="protein sequence ID" value="CAI9761068.1"/>
    <property type="molecule type" value="Genomic_DNA"/>
</dbReference>
<keyword evidence="1" id="KW-0812">Transmembrane</keyword>
<dbReference type="AlphaFoldDB" id="A0AAD2DQS0"/>
<dbReference type="Proteomes" id="UP000834106">
    <property type="component" value="Chromosome 5"/>
</dbReference>
<evidence type="ECO:0000256" key="1">
    <source>
        <dbReference type="SAM" id="Phobius"/>
    </source>
</evidence>
<proteinExistence type="predicted"/>
<accession>A0AAD2DQS0</accession>
<evidence type="ECO:0000313" key="2">
    <source>
        <dbReference type="EMBL" id="CAI9761068.1"/>
    </source>
</evidence>
<protein>
    <submittedName>
        <fullName evidence="2">Uncharacterized protein</fullName>
    </submittedName>
</protein>
<keyword evidence="1" id="KW-0472">Membrane</keyword>
<feature type="transmembrane region" description="Helical" evidence="1">
    <location>
        <begin position="62"/>
        <end position="82"/>
    </location>
</feature>
<name>A0AAD2DQS0_9LAMI</name>
<evidence type="ECO:0000313" key="3">
    <source>
        <dbReference type="Proteomes" id="UP000834106"/>
    </source>
</evidence>
<sequence length="149" mass="16292">MANQLTNAIIAELHIDISLEQFIISEVIPCCLFPKDSRAQFALACSTSLVILDHTTRSCLCSLFVIASLICSVYFIGSAWLGKYSFKILSGFGVNGAHKNIEYEDCKVVIDKDGVLEQMNTGKGYIDMSTVHAETSSKISEVSQFGLRG</sequence>
<gene>
    <name evidence="2" type="ORF">FPE_LOCUS8498</name>
</gene>
<keyword evidence="1" id="KW-1133">Transmembrane helix</keyword>
<organism evidence="2 3">
    <name type="scientific">Fraxinus pennsylvanica</name>
    <dbReference type="NCBI Taxonomy" id="56036"/>
    <lineage>
        <taxon>Eukaryota</taxon>
        <taxon>Viridiplantae</taxon>
        <taxon>Streptophyta</taxon>
        <taxon>Embryophyta</taxon>
        <taxon>Tracheophyta</taxon>
        <taxon>Spermatophyta</taxon>
        <taxon>Magnoliopsida</taxon>
        <taxon>eudicotyledons</taxon>
        <taxon>Gunneridae</taxon>
        <taxon>Pentapetalae</taxon>
        <taxon>asterids</taxon>
        <taxon>lamiids</taxon>
        <taxon>Lamiales</taxon>
        <taxon>Oleaceae</taxon>
        <taxon>Oleeae</taxon>
        <taxon>Fraxinus</taxon>
    </lineage>
</organism>
<reference evidence="2" key="1">
    <citation type="submission" date="2023-05" db="EMBL/GenBank/DDBJ databases">
        <authorList>
            <person name="Huff M."/>
        </authorList>
    </citation>
    <scope>NUCLEOTIDE SEQUENCE</scope>
</reference>